<dbReference type="GO" id="GO:0051287">
    <property type="term" value="F:NAD binding"/>
    <property type="evidence" value="ECO:0007669"/>
    <property type="project" value="InterPro"/>
</dbReference>
<dbReference type="GO" id="GO:0016491">
    <property type="term" value="F:oxidoreductase activity"/>
    <property type="evidence" value="ECO:0007669"/>
    <property type="project" value="UniProtKB-KW"/>
</dbReference>
<dbReference type="PIRSF" id="PIRSF000103">
    <property type="entry name" value="HIBADH"/>
    <property type="match status" value="1"/>
</dbReference>
<comment type="similarity">
    <text evidence="1">Belongs to the HIBADH-related family.</text>
</comment>
<dbReference type="RefSeq" id="WP_198025074.1">
    <property type="nucleotide sequence ID" value="NZ_APNK01000006.1"/>
</dbReference>
<proteinExistence type="inferred from homology"/>
<protein>
    <submittedName>
        <fullName evidence="7">2-hydroxy-3-oxopropionate reductase</fullName>
    </submittedName>
</protein>
<dbReference type="InterPro" id="IPR006115">
    <property type="entry name" value="6PGDH_NADP-bd"/>
</dbReference>
<gene>
    <name evidence="7" type="ORF">C41B8_05972</name>
</gene>
<sequence>MNSAFLGLGGMGHGMAANLHKAGLLTAVYNRTTSRAEDFAGEHDVRVVTDPAEAAAHAEAIVLCVSADDDVLEMVDALCGALTERHVVIDCSTVASDTAKEAARRVGETGAAFVDAPVSGGTEGAKNGTLSIMVGADEAVFQRVTPVLEAMGAGITLMGPIGFGQATKAVNQIMVAGINQAVCEAMRFAAAMELPLDKVVDVVGSGAAGNWFVNHRGKTMVKDVFDPGFKLKHHHKDLGICLHMASLKQGKLPLSAKTREEYEQLMADGHGDEDISALYRARADLFDK</sequence>
<comment type="caution">
    <text evidence="7">The sequence shown here is derived from an EMBL/GenBank/DDBJ whole genome shotgun (WGS) entry which is preliminary data.</text>
</comment>
<evidence type="ECO:0000313" key="7">
    <source>
        <dbReference type="EMBL" id="KEZ78108.1"/>
    </source>
</evidence>
<dbReference type="Pfam" id="PF14833">
    <property type="entry name" value="NAD_binding_11"/>
    <property type="match status" value="1"/>
</dbReference>
<accession>A0A084IN24</accession>
<dbReference type="STRING" id="1304275.C41B8_05972"/>
<dbReference type="InterPro" id="IPR015815">
    <property type="entry name" value="HIBADH-related"/>
</dbReference>
<dbReference type="GO" id="GO:0016054">
    <property type="term" value="P:organic acid catabolic process"/>
    <property type="evidence" value="ECO:0007669"/>
    <property type="project" value="UniProtKB-ARBA"/>
</dbReference>
<evidence type="ECO:0000259" key="6">
    <source>
        <dbReference type="Pfam" id="PF14833"/>
    </source>
</evidence>
<dbReference type="eggNOG" id="COG2084">
    <property type="taxonomic scope" value="Bacteria"/>
</dbReference>
<dbReference type="Gene3D" id="1.10.1040.10">
    <property type="entry name" value="N-(1-d-carboxylethyl)-l-norvaline Dehydrogenase, domain 2"/>
    <property type="match status" value="1"/>
</dbReference>
<dbReference type="PANTHER" id="PTHR43060:SF15">
    <property type="entry name" value="3-HYDROXYISOBUTYRATE DEHYDROGENASE-LIKE 1, MITOCHONDRIAL-RELATED"/>
    <property type="match status" value="1"/>
</dbReference>
<dbReference type="InterPro" id="IPR036291">
    <property type="entry name" value="NAD(P)-bd_dom_sf"/>
</dbReference>
<evidence type="ECO:0000256" key="4">
    <source>
        <dbReference type="PIRSR" id="PIRSR000103-1"/>
    </source>
</evidence>
<evidence type="ECO:0000256" key="2">
    <source>
        <dbReference type="ARBA" id="ARBA00023002"/>
    </source>
</evidence>
<dbReference type="PANTHER" id="PTHR43060">
    <property type="entry name" value="3-HYDROXYISOBUTYRATE DEHYDROGENASE-LIKE 1, MITOCHONDRIAL-RELATED"/>
    <property type="match status" value="1"/>
</dbReference>
<dbReference type="Pfam" id="PF03446">
    <property type="entry name" value="NAD_binding_2"/>
    <property type="match status" value="1"/>
</dbReference>
<reference evidence="7 8" key="1">
    <citation type="submission" date="2013-03" db="EMBL/GenBank/DDBJ databases">
        <title>Salinisphaera hydrothermalis C41B8 Genome Sequencing.</title>
        <authorList>
            <person name="Li C."/>
            <person name="Lai Q."/>
            <person name="Shao Z."/>
        </authorList>
    </citation>
    <scope>NUCLEOTIDE SEQUENCE [LARGE SCALE GENOMIC DNA]</scope>
    <source>
        <strain evidence="7 8">C41B8</strain>
    </source>
</reference>
<keyword evidence="8" id="KW-1185">Reference proteome</keyword>
<feature type="active site" evidence="4">
    <location>
        <position position="168"/>
    </location>
</feature>
<evidence type="ECO:0000256" key="1">
    <source>
        <dbReference type="ARBA" id="ARBA00009080"/>
    </source>
</evidence>
<dbReference type="InterPro" id="IPR002204">
    <property type="entry name" value="3-OH-isobutyrate_DH-rel_CS"/>
</dbReference>
<dbReference type="PROSITE" id="PS00895">
    <property type="entry name" value="3_HYDROXYISOBUT_DH"/>
    <property type="match status" value="1"/>
</dbReference>
<keyword evidence="3" id="KW-0520">NAD</keyword>
<dbReference type="GO" id="GO:0050661">
    <property type="term" value="F:NADP binding"/>
    <property type="evidence" value="ECO:0007669"/>
    <property type="project" value="InterPro"/>
</dbReference>
<dbReference type="SUPFAM" id="SSF48179">
    <property type="entry name" value="6-phosphogluconate dehydrogenase C-terminal domain-like"/>
    <property type="match status" value="1"/>
</dbReference>
<feature type="domain" description="6-phosphogluconate dehydrogenase NADP-binding" evidence="5">
    <location>
        <begin position="4"/>
        <end position="159"/>
    </location>
</feature>
<keyword evidence="2" id="KW-0560">Oxidoreductase</keyword>
<dbReference type="AlphaFoldDB" id="A0A084IN24"/>
<dbReference type="PATRIC" id="fig|1304275.5.peg.1221"/>
<dbReference type="Proteomes" id="UP000028302">
    <property type="component" value="Unassembled WGS sequence"/>
</dbReference>
<evidence type="ECO:0000256" key="3">
    <source>
        <dbReference type="ARBA" id="ARBA00023027"/>
    </source>
</evidence>
<feature type="domain" description="3-hydroxyisobutyrate dehydrogenase-like NAD-binding" evidence="6">
    <location>
        <begin position="162"/>
        <end position="281"/>
    </location>
</feature>
<dbReference type="Gene3D" id="3.40.50.720">
    <property type="entry name" value="NAD(P)-binding Rossmann-like Domain"/>
    <property type="match status" value="1"/>
</dbReference>
<organism evidence="7 8">
    <name type="scientific">Salinisphaera hydrothermalis (strain C41B8)</name>
    <dbReference type="NCBI Taxonomy" id="1304275"/>
    <lineage>
        <taxon>Bacteria</taxon>
        <taxon>Pseudomonadati</taxon>
        <taxon>Pseudomonadota</taxon>
        <taxon>Gammaproteobacteria</taxon>
        <taxon>Salinisphaerales</taxon>
        <taxon>Salinisphaeraceae</taxon>
        <taxon>Salinisphaera</taxon>
    </lineage>
</organism>
<dbReference type="EMBL" id="APNK01000006">
    <property type="protein sequence ID" value="KEZ78108.1"/>
    <property type="molecule type" value="Genomic_DNA"/>
</dbReference>
<dbReference type="SUPFAM" id="SSF51735">
    <property type="entry name" value="NAD(P)-binding Rossmann-fold domains"/>
    <property type="match status" value="1"/>
</dbReference>
<evidence type="ECO:0000259" key="5">
    <source>
        <dbReference type="Pfam" id="PF03446"/>
    </source>
</evidence>
<dbReference type="InterPro" id="IPR008927">
    <property type="entry name" value="6-PGluconate_DH-like_C_sf"/>
</dbReference>
<name>A0A084IN24_SALHC</name>
<dbReference type="InterPro" id="IPR029154">
    <property type="entry name" value="HIBADH-like_NADP-bd"/>
</dbReference>
<dbReference type="InterPro" id="IPR013328">
    <property type="entry name" value="6PGD_dom2"/>
</dbReference>
<evidence type="ECO:0000313" key="8">
    <source>
        <dbReference type="Proteomes" id="UP000028302"/>
    </source>
</evidence>